<evidence type="ECO:0000313" key="4">
    <source>
        <dbReference type="Proteomes" id="UP000250241"/>
    </source>
</evidence>
<dbReference type="KEGG" id="raj:RA11412_2219"/>
<evidence type="ECO:0000313" key="3">
    <source>
        <dbReference type="EMBL" id="VEI23373.1"/>
    </source>
</evidence>
<sequence>MTVNSTLDPAKVRQLTSRDRCDVCGAQAYVRAVLPSGHDLLFCGHHARANEAGVKAIAGTTWDDQTSHL</sequence>
<dbReference type="InterPro" id="IPR055878">
    <property type="entry name" value="DUF7455"/>
</dbReference>
<gene>
    <name evidence="3" type="ORF">NCTC10207_01480</name>
    <name evidence="2" type="ORF">RA11412_2219</name>
</gene>
<dbReference type="GeneID" id="93862722"/>
<dbReference type="EMBL" id="LR134479">
    <property type="protein sequence ID" value="VEI23373.1"/>
    <property type="molecule type" value="Genomic_DNA"/>
</dbReference>
<accession>A0A2Z5R1F8</accession>
<proteinExistence type="predicted"/>
<organism evidence="2 4">
    <name type="scientific">Rothia aeria</name>
    <dbReference type="NCBI Taxonomy" id="172042"/>
    <lineage>
        <taxon>Bacteria</taxon>
        <taxon>Bacillati</taxon>
        <taxon>Actinomycetota</taxon>
        <taxon>Actinomycetes</taxon>
        <taxon>Micrococcales</taxon>
        <taxon>Micrococcaceae</taxon>
        <taxon>Rothia</taxon>
    </lineage>
</organism>
<protein>
    <recommendedName>
        <fullName evidence="1">DUF7455 domain-containing protein</fullName>
    </recommendedName>
</protein>
<dbReference type="EMBL" id="AP017895">
    <property type="protein sequence ID" value="BAV88518.1"/>
    <property type="molecule type" value="Genomic_DNA"/>
</dbReference>
<dbReference type="AlphaFoldDB" id="A0A2Z5R1F8"/>
<dbReference type="Pfam" id="PF24254">
    <property type="entry name" value="DUF7455"/>
    <property type="match status" value="1"/>
</dbReference>
<evidence type="ECO:0000313" key="2">
    <source>
        <dbReference type="EMBL" id="BAV88518.1"/>
    </source>
</evidence>
<dbReference type="Proteomes" id="UP000250241">
    <property type="component" value="Chromosome"/>
</dbReference>
<evidence type="ECO:0000313" key="5">
    <source>
        <dbReference type="Proteomes" id="UP000282386"/>
    </source>
</evidence>
<reference evidence="2 4" key="1">
    <citation type="submission" date="2016-10" db="EMBL/GenBank/DDBJ databases">
        <title>Genome sequence of Rothia aeria strain JCM11412.</title>
        <authorList>
            <person name="Nambu T."/>
        </authorList>
    </citation>
    <scope>NUCLEOTIDE SEQUENCE [LARGE SCALE GENOMIC DNA]</scope>
    <source>
        <strain evidence="2 4">JCM 11412</strain>
    </source>
</reference>
<dbReference type="Proteomes" id="UP000282386">
    <property type="component" value="Chromosome"/>
</dbReference>
<name>A0A2Z5R1F8_9MICC</name>
<feature type="domain" description="DUF7455" evidence="1">
    <location>
        <begin position="15"/>
        <end position="68"/>
    </location>
</feature>
<keyword evidence="4" id="KW-1185">Reference proteome</keyword>
<reference evidence="3 5" key="2">
    <citation type="submission" date="2018-12" db="EMBL/GenBank/DDBJ databases">
        <authorList>
            <consortium name="Pathogen Informatics"/>
        </authorList>
    </citation>
    <scope>NUCLEOTIDE SEQUENCE [LARGE SCALE GENOMIC DNA]</scope>
    <source>
        <strain evidence="3 5">NCTC10207</strain>
    </source>
</reference>
<dbReference type="RefSeq" id="WP_037235017.1">
    <property type="nucleotide sequence ID" value="NZ_CAKASD010000088.1"/>
</dbReference>
<evidence type="ECO:0000259" key="1">
    <source>
        <dbReference type="Pfam" id="PF24254"/>
    </source>
</evidence>